<dbReference type="InterPro" id="IPR052054">
    <property type="entry name" value="Oxidative_DNA_repair_enzyme"/>
</dbReference>
<evidence type="ECO:0000313" key="2">
    <source>
        <dbReference type="Proteomes" id="UP000597444"/>
    </source>
</evidence>
<keyword evidence="2" id="KW-1185">Reference proteome</keyword>
<proteinExistence type="predicted"/>
<dbReference type="PANTHER" id="PTHR10242:SF2">
    <property type="entry name" value="N-GLYCOSYLASE_DNA LYASE"/>
    <property type="match status" value="1"/>
</dbReference>
<dbReference type="InterPro" id="IPR037046">
    <property type="entry name" value="AlkA_N_sf"/>
</dbReference>
<reference evidence="1" key="1">
    <citation type="submission" date="2020-10" db="EMBL/GenBank/DDBJ databases">
        <title>Taxonomic study of unclassified bacteria belonging to the class Ktedonobacteria.</title>
        <authorList>
            <person name="Yabe S."/>
            <person name="Wang C.M."/>
            <person name="Zheng Y."/>
            <person name="Sakai Y."/>
            <person name="Cavaletti L."/>
            <person name="Monciardini P."/>
            <person name="Donadio S."/>
        </authorList>
    </citation>
    <scope>NUCLEOTIDE SEQUENCE</scope>
    <source>
        <strain evidence="1">ID150040</strain>
    </source>
</reference>
<dbReference type="AlphaFoldDB" id="A0A8J3N4A2"/>
<dbReference type="Gene3D" id="3.30.310.20">
    <property type="entry name" value="DNA-3-methyladenine glycosylase AlkA, N-terminal domain"/>
    <property type="match status" value="1"/>
</dbReference>
<protein>
    <submittedName>
        <fullName evidence="1">DNA-3-methyladenine glycosylase 2 family protein</fullName>
    </submittedName>
</protein>
<dbReference type="RefSeq" id="WP_220208590.1">
    <property type="nucleotide sequence ID" value="NZ_BNJK01000002.1"/>
</dbReference>
<dbReference type="Proteomes" id="UP000597444">
    <property type="component" value="Unassembled WGS sequence"/>
</dbReference>
<comment type="caution">
    <text evidence="1">The sequence shown here is derived from an EMBL/GenBank/DDBJ whole genome shotgun (WGS) entry which is preliminary data.</text>
</comment>
<gene>
    <name evidence="1" type="ORF">KSF_078570</name>
</gene>
<dbReference type="SUPFAM" id="SSF48150">
    <property type="entry name" value="DNA-glycosylase"/>
    <property type="match status" value="1"/>
</dbReference>
<accession>A0A8J3N4A2</accession>
<evidence type="ECO:0000313" key="1">
    <source>
        <dbReference type="EMBL" id="GHO97809.1"/>
    </source>
</evidence>
<name>A0A8J3N4A2_9CHLR</name>
<dbReference type="PANTHER" id="PTHR10242">
    <property type="entry name" value="8-OXOGUANINE DNA GLYCOSYLASE"/>
    <property type="match status" value="1"/>
</dbReference>
<dbReference type="InterPro" id="IPR011257">
    <property type="entry name" value="DNA_glycosylase"/>
</dbReference>
<organism evidence="1 2">
    <name type="scientific">Reticulibacter mediterranei</name>
    <dbReference type="NCBI Taxonomy" id="2778369"/>
    <lineage>
        <taxon>Bacteria</taxon>
        <taxon>Bacillati</taxon>
        <taxon>Chloroflexota</taxon>
        <taxon>Ktedonobacteria</taxon>
        <taxon>Ktedonobacterales</taxon>
        <taxon>Reticulibacteraceae</taxon>
        <taxon>Reticulibacter</taxon>
    </lineage>
</organism>
<dbReference type="EMBL" id="BNJK01000002">
    <property type="protein sequence ID" value="GHO97809.1"/>
    <property type="molecule type" value="Genomic_DNA"/>
</dbReference>
<sequence>MALYSNTGTLTVTPIFDFAQSLEFMRGFSPTSDEQIVTNTSLTKAIMLGERCIAFRVEDAGSVEAPMVRYTLFSEEPLDEAIQKKAVEQISFFLSLQDDLKSFYAIAQQDEDFAPVLLRLYGLRQVKFLTLCEIACWSVLIQHRAMPIARKMKYALLERYGGSITVEGHTYRAFPAFEQLGEASEAEFADTIKNARSAHYLYEVVQALSRLDEHFLRTAPYDEAEATLRAIKGIGPWSANFILLRGLGRMERLAADMKPLQDARKRIYQPEVTLEQLQLRYGQYIGYWSFYLRNAS</sequence>
<dbReference type="GO" id="GO:0006281">
    <property type="term" value="P:DNA repair"/>
    <property type="evidence" value="ECO:0007669"/>
    <property type="project" value="InterPro"/>
</dbReference>
<dbReference type="Gene3D" id="1.10.340.30">
    <property type="entry name" value="Hypothetical protein, domain 2"/>
    <property type="match status" value="1"/>
</dbReference>
<dbReference type="GO" id="GO:0003824">
    <property type="term" value="F:catalytic activity"/>
    <property type="evidence" value="ECO:0007669"/>
    <property type="project" value="InterPro"/>
</dbReference>